<proteinExistence type="predicted"/>
<feature type="compositionally biased region" description="Basic and acidic residues" evidence="1">
    <location>
        <begin position="86"/>
        <end position="112"/>
    </location>
</feature>
<dbReference type="AlphaFoldDB" id="A0A9W8K515"/>
<organism evidence="2 3">
    <name type="scientific">Agrocybe chaxingu</name>
    <dbReference type="NCBI Taxonomy" id="84603"/>
    <lineage>
        <taxon>Eukaryota</taxon>
        <taxon>Fungi</taxon>
        <taxon>Dikarya</taxon>
        <taxon>Basidiomycota</taxon>
        <taxon>Agaricomycotina</taxon>
        <taxon>Agaricomycetes</taxon>
        <taxon>Agaricomycetidae</taxon>
        <taxon>Agaricales</taxon>
        <taxon>Agaricineae</taxon>
        <taxon>Strophariaceae</taxon>
        <taxon>Agrocybe</taxon>
    </lineage>
</organism>
<reference evidence="2" key="1">
    <citation type="submission" date="2022-07" db="EMBL/GenBank/DDBJ databases">
        <title>Genome Sequence of Agrocybe chaxingu.</title>
        <authorList>
            <person name="Buettner E."/>
        </authorList>
    </citation>
    <scope>NUCLEOTIDE SEQUENCE</scope>
    <source>
        <strain evidence="2">MP-N11</strain>
    </source>
</reference>
<dbReference type="EMBL" id="JANKHO010000240">
    <property type="protein sequence ID" value="KAJ3512712.1"/>
    <property type="molecule type" value="Genomic_DNA"/>
</dbReference>
<evidence type="ECO:0000313" key="2">
    <source>
        <dbReference type="EMBL" id="KAJ3512712.1"/>
    </source>
</evidence>
<feature type="compositionally biased region" description="Basic and acidic residues" evidence="1">
    <location>
        <begin position="47"/>
        <end position="57"/>
    </location>
</feature>
<feature type="compositionally biased region" description="Polar residues" evidence="1">
    <location>
        <begin position="58"/>
        <end position="83"/>
    </location>
</feature>
<comment type="caution">
    <text evidence="2">The sequence shown here is derived from an EMBL/GenBank/DDBJ whole genome shotgun (WGS) entry which is preliminary data.</text>
</comment>
<sequence>MFFHHANERPRAFVSFETGFVKNVKPEVGSIGDTTISTLRIKFDRPEGTTVSEDRKASNLTRSVQRMDTQSIGPYGSKGNNAATVEDYKVGHCPKPESKKVLTSRSKDRPDRTTTSAV</sequence>
<evidence type="ECO:0000313" key="3">
    <source>
        <dbReference type="Proteomes" id="UP001148786"/>
    </source>
</evidence>
<dbReference type="Proteomes" id="UP001148786">
    <property type="component" value="Unassembled WGS sequence"/>
</dbReference>
<gene>
    <name evidence="2" type="ORF">NLJ89_g3360</name>
</gene>
<evidence type="ECO:0000256" key="1">
    <source>
        <dbReference type="SAM" id="MobiDB-lite"/>
    </source>
</evidence>
<name>A0A9W8K515_9AGAR</name>
<keyword evidence="3" id="KW-1185">Reference proteome</keyword>
<feature type="region of interest" description="Disordered" evidence="1">
    <location>
        <begin position="47"/>
        <end position="118"/>
    </location>
</feature>
<accession>A0A9W8K515</accession>
<protein>
    <submittedName>
        <fullName evidence="2">Uncharacterized protein</fullName>
    </submittedName>
</protein>